<dbReference type="Proteomes" id="UP000249557">
    <property type="component" value="Unassembled WGS sequence"/>
</dbReference>
<proteinExistence type="predicted"/>
<evidence type="ECO:0000313" key="2">
    <source>
        <dbReference type="Proteomes" id="UP000249557"/>
    </source>
</evidence>
<sequence length="93" mass="10382">MPFYRTLVLIHTDGLCGSGLHNPFIIKRLASAVIGAFLHHKWNASKMSHFGLSWPEGGTMSKRELKVSRRSLDDNGYELPAARDQTISLVALF</sequence>
<gene>
    <name evidence="1" type="ORF">DI626_11000</name>
</gene>
<evidence type="ECO:0000313" key="1">
    <source>
        <dbReference type="EMBL" id="PZO81285.1"/>
    </source>
</evidence>
<accession>A0A2W5BDY9</accession>
<dbReference type="EMBL" id="QFNK01000312">
    <property type="protein sequence ID" value="PZO81285.1"/>
    <property type="molecule type" value="Genomic_DNA"/>
</dbReference>
<organism evidence="1 2">
    <name type="scientific">Micavibrio aeruginosavorus</name>
    <dbReference type="NCBI Taxonomy" id="349221"/>
    <lineage>
        <taxon>Bacteria</taxon>
        <taxon>Pseudomonadati</taxon>
        <taxon>Bdellovibrionota</taxon>
        <taxon>Bdellovibrionia</taxon>
        <taxon>Bdellovibrionales</taxon>
        <taxon>Pseudobdellovibrionaceae</taxon>
        <taxon>Micavibrio</taxon>
    </lineage>
</organism>
<dbReference type="AlphaFoldDB" id="A0A2W5BDY9"/>
<reference evidence="1 2" key="1">
    <citation type="submission" date="2017-08" db="EMBL/GenBank/DDBJ databases">
        <title>Infants hospitalized years apart are colonized by the same room-sourced microbial strains.</title>
        <authorList>
            <person name="Brooks B."/>
            <person name="Olm M.R."/>
            <person name="Firek B.A."/>
            <person name="Baker R."/>
            <person name="Thomas B.C."/>
            <person name="Morowitz M.J."/>
            <person name="Banfield J.F."/>
        </authorList>
    </citation>
    <scope>NUCLEOTIDE SEQUENCE [LARGE SCALE GENOMIC DNA]</scope>
    <source>
        <strain evidence="1">S2_018_000_R2_104</strain>
    </source>
</reference>
<name>A0A2W5BDY9_9BACT</name>
<protein>
    <submittedName>
        <fullName evidence="1">Uncharacterized protein</fullName>
    </submittedName>
</protein>
<comment type="caution">
    <text evidence="1">The sequence shown here is derived from an EMBL/GenBank/DDBJ whole genome shotgun (WGS) entry which is preliminary data.</text>
</comment>